<reference evidence="1" key="1">
    <citation type="submission" date="2018-05" db="EMBL/GenBank/DDBJ databases">
        <authorList>
            <person name="Lanie J.A."/>
            <person name="Ng W.-L."/>
            <person name="Kazmierczak K.M."/>
            <person name="Andrzejewski T.M."/>
            <person name="Davidsen T.M."/>
            <person name="Wayne K.J."/>
            <person name="Tettelin H."/>
            <person name="Glass J.I."/>
            <person name="Rusch D."/>
            <person name="Podicherti R."/>
            <person name="Tsui H.-C.T."/>
            <person name="Winkler M.E."/>
        </authorList>
    </citation>
    <scope>NUCLEOTIDE SEQUENCE</scope>
</reference>
<evidence type="ECO:0000313" key="1">
    <source>
        <dbReference type="EMBL" id="SVA99733.1"/>
    </source>
</evidence>
<dbReference type="EMBL" id="UINC01024985">
    <property type="protein sequence ID" value="SVA99733.1"/>
    <property type="molecule type" value="Genomic_DNA"/>
</dbReference>
<proteinExistence type="predicted"/>
<accession>A0A382AFG7</accession>
<organism evidence="1">
    <name type="scientific">marine metagenome</name>
    <dbReference type="NCBI Taxonomy" id="408172"/>
    <lineage>
        <taxon>unclassified sequences</taxon>
        <taxon>metagenomes</taxon>
        <taxon>ecological metagenomes</taxon>
    </lineage>
</organism>
<protein>
    <recommendedName>
        <fullName evidence="2">NIPSNAP domain-containing protein</fullName>
    </recommendedName>
</protein>
<name>A0A382AFG7_9ZZZZ</name>
<sequence>MNINQIKLLMVYGLITLINSTMLFSQLTYSGKGDVISIRFLELEPDIDTTEFEKFALEEFNPAFDGTVPGLKEYIAKSDRGIDIGSYTLLMVFDSQIVRNTMIPNKRASEWFSKIVEDQNLWSTWNKLGKYVTDGSLSNYNDFVKLR</sequence>
<dbReference type="AlphaFoldDB" id="A0A382AFG7"/>
<gene>
    <name evidence="1" type="ORF">METZ01_LOCUS152587</name>
</gene>
<evidence type="ECO:0008006" key="2">
    <source>
        <dbReference type="Google" id="ProtNLM"/>
    </source>
</evidence>